<dbReference type="InterPro" id="IPR025139">
    <property type="entry name" value="DUF4062"/>
</dbReference>
<evidence type="ECO:0000313" key="3">
    <source>
        <dbReference type="Proteomes" id="UP000424673"/>
    </source>
</evidence>
<dbReference type="EMBL" id="CP044328">
    <property type="protein sequence ID" value="QGM93241.1"/>
    <property type="molecule type" value="Genomic_DNA"/>
</dbReference>
<reference evidence="3" key="1">
    <citation type="submission" date="2019-09" db="EMBL/GenBank/DDBJ databases">
        <title>Isolation and complete genome sequencing of Methylocystis species.</title>
        <authorList>
            <person name="Rumah B.L."/>
            <person name="Stead C.E."/>
            <person name="Stevens B.C."/>
            <person name="Minton N.P."/>
            <person name="Grosse-Honebrink A."/>
            <person name="Zhang Y."/>
        </authorList>
    </citation>
    <scope>NUCLEOTIDE SEQUENCE [LARGE SCALE GENOMIC DNA]</scope>
    <source>
        <strain evidence="3">BRCS1</strain>
    </source>
</reference>
<gene>
    <name evidence="2" type="ORF">F7D13_03965</name>
</gene>
<dbReference type="Proteomes" id="UP000424673">
    <property type="component" value="Chromosome"/>
</dbReference>
<reference evidence="2 3" key="2">
    <citation type="journal article" date="2021" name="AMB Express">
        <title>Isolation and characterisation of Methylocystis spp. for poly-3-hydroxybutyrate production using waste methane feedstocks.</title>
        <authorList>
            <person name="Rumah B.L."/>
            <person name="Stead C.E."/>
            <person name="Claxton Stevens B.H."/>
            <person name="Minton N.P."/>
            <person name="Grosse-Honebrink A."/>
            <person name="Zhang Y."/>
        </authorList>
    </citation>
    <scope>NUCLEOTIDE SEQUENCE [LARGE SCALE GENOMIC DNA]</scope>
    <source>
        <strain evidence="2 3">BRCS1</strain>
    </source>
</reference>
<dbReference type="Pfam" id="PF13271">
    <property type="entry name" value="DUF4062"/>
    <property type="match status" value="1"/>
</dbReference>
<proteinExistence type="predicted"/>
<evidence type="ECO:0000259" key="1">
    <source>
        <dbReference type="Pfam" id="PF13271"/>
    </source>
</evidence>
<accession>A0ABX6EIK0</accession>
<name>A0ABX6EIK0_9HYPH</name>
<feature type="domain" description="DUF4062" evidence="1">
    <location>
        <begin position="9"/>
        <end position="100"/>
    </location>
</feature>
<keyword evidence="3" id="KW-1185">Reference proteome</keyword>
<sequence length="421" mass="48259">MSYNSRVYRILIASPSDVEEEREIVVRAIQEWNDLHSYNRKVTLLPLRWETHTAPEFGTRPQEVINRAIVDNCDLLVGIFWTRIGSPTGSAESGTLEEIDRVGKAGKPIMLYFSKVGVDPDLLEFPQLEKLKRFKENSYPKGLLENYKSLSEFHDKFARQLELKIRDLQKNEEVGNAPLSLEFFSLEREKLSGATLSQHIIHPRIVEIPEVITALRPRLNEIGERAIRERACFPLLLAVVNNSSSGVRNIYAELMICSGSKNLQVFDSFPSGPGMSMHFMRYINVFELGGSYEKPQHIKDLYSTLDKLRAKDGLKKQEAGWRTSFEWDALQPKRTRVVEPVLFVYSPESTTMTVQAKIFADSFSEPLKFDINVEIIVEEEDIDFCALVPDWEKILKVNEDLNAPPPISLSTQKRVRLRKDN</sequence>
<protein>
    <submittedName>
        <fullName evidence="2">DUF4062 domain-containing protein</fullName>
    </submittedName>
</protein>
<evidence type="ECO:0000313" key="2">
    <source>
        <dbReference type="EMBL" id="QGM93241.1"/>
    </source>
</evidence>
<dbReference type="RefSeq" id="WP_154451095.1">
    <property type="nucleotide sequence ID" value="NZ_CP044328.1"/>
</dbReference>
<organism evidence="2 3">
    <name type="scientific">Methylocystis rosea</name>
    <dbReference type="NCBI Taxonomy" id="173366"/>
    <lineage>
        <taxon>Bacteria</taxon>
        <taxon>Pseudomonadati</taxon>
        <taxon>Pseudomonadota</taxon>
        <taxon>Alphaproteobacteria</taxon>
        <taxon>Hyphomicrobiales</taxon>
        <taxon>Methylocystaceae</taxon>
        <taxon>Methylocystis</taxon>
    </lineage>
</organism>